<dbReference type="AlphaFoldDB" id="M2N630"/>
<keyword evidence="3" id="KW-1185">Reference proteome</keyword>
<dbReference type="Proteomes" id="UP000011761">
    <property type="component" value="Unassembled WGS sequence"/>
</dbReference>
<reference evidence="2 3" key="1">
    <citation type="journal article" date="2012" name="PLoS Pathog.">
        <title>Diverse lifestyles and strategies of plant pathogenesis encoded in the genomes of eighteen Dothideomycetes fungi.</title>
        <authorList>
            <person name="Ohm R.A."/>
            <person name="Feau N."/>
            <person name="Henrissat B."/>
            <person name="Schoch C.L."/>
            <person name="Horwitz B.A."/>
            <person name="Barry K.W."/>
            <person name="Condon B.J."/>
            <person name="Copeland A.C."/>
            <person name="Dhillon B."/>
            <person name="Glaser F."/>
            <person name="Hesse C.N."/>
            <person name="Kosti I."/>
            <person name="LaButti K."/>
            <person name="Lindquist E.A."/>
            <person name="Lucas S."/>
            <person name="Salamov A.A."/>
            <person name="Bradshaw R.E."/>
            <person name="Ciuffetti L."/>
            <person name="Hamelin R.C."/>
            <person name="Kema G.H.J."/>
            <person name="Lawrence C."/>
            <person name="Scott J.A."/>
            <person name="Spatafora J.W."/>
            <person name="Turgeon B.G."/>
            <person name="de Wit P.J.G.M."/>
            <person name="Zhong S."/>
            <person name="Goodwin S.B."/>
            <person name="Grigoriev I.V."/>
        </authorList>
    </citation>
    <scope>NUCLEOTIDE SEQUENCE [LARGE SCALE GENOMIC DNA]</scope>
    <source>
        <strain evidence="2 3">UAMH 10762</strain>
    </source>
</reference>
<accession>M2N630</accession>
<feature type="region of interest" description="Disordered" evidence="1">
    <location>
        <begin position="1"/>
        <end position="154"/>
    </location>
</feature>
<feature type="compositionally biased region" description="Low complexity" evidence="1">
    <location>
        <begin position="132"/>
        <end position="146"/>
    </location>
</feature>
<dbReference type="RefSeq" id="XP_007678692.1">
    <property type="nucleotide sequence ID" value="XM_007680502.1"/>
</dbReference>
<dbReference type="KEGG" id="bcom:BAUCODRAFT_36708"/>
<gene>
    <name evidence="2" type="ORF">BAUCODRAFT_36708</name>
</gene>
<sequence>MLAQLYEEKHIQPPATLADKGALVESASPSTSPLTRSVTSKKRVMPCRDPRTPKRPARGGPTHAELTIPTPVASTSPTQADVTGESTASTPACAATNSASKDTPAAQAVASIQESRQPTPTGTDKDEPAHQASPVSPPSTASAASSMTLGRDEPLTLEERLSRTERMMAALARRVFALER</sequence>
<dbReference type="EMBL" id="KB445559">
    <property type="protein sequence ID" value="EMC94240.1"/>
    <property type="molecule type" value="Genomic_DNA"/>
</dbReference>
<proteinExistence type="predicted"/>
<feature type="compositionally biased region" description="Polar residues" evidence="1">
    <location>
        <begin position="72"/>
        <end position="101"/>
    </location>
</feature>
<organism evidence="2 3">
    <name type="scientific">Baudoinia panamericana (strain UAMH 10762)</name>
    <name type="common">Angels' share fungus</name>
    <name type="synonym">Baudoinia compniacensis (strain UAMH 10762)</name>
    <dbReference type="NCBI Taxonomy" id="717646"/>
    <lineage>
        <taxon>Eukaryota</taxon>
        <taxon>Fungi</taxon>
        <taxon>Dikarya</taxon>
        <taxon>Ascomycota</taxon>
        <taxon>Pezizomycotina</taxon>
        <taxon>Dothideomycetes</taxon>
        <taxon>Dothideomycetidae</taxon>
        <taxon>Mycosphaerellales</taxon>
        <taxon>Teratosphaeriaceae</taxon>
        <taxon>Baudoinia</taxon>
    </lineage>
</organism>
<feature type="compositionally biased region" description="Basic and acidic residues" evidence="1">
    <location>
        <begin position="1"/>
        <end position="11"/>
    </location>
</feature>
<evidence type="ECO:0000256" key="1">
    <source>
        <dbReference type="SAM" id="MobiDB-lite"/>
    </source>
</evidence>
<name>M2N630_BAUPA</name>
<dbReference type="HOGENOM" id="CLU_1495913_0_0_1"/>
<feature type="compositionally biased region" description="Polar residues" evidence="1">
    <location>
        <begin position="27"/>
        <end position="38"/>
    </location>
</feature>
<evidence type="ECO:0000313" key="2">
    <source>
        <dbReference type="EMBL" id="EMC94240.1"/>
    </source>
</evidence>
<protein>
    <submittedName>
        <fullName evidence="2">Uncharacterized protein</fullName>
    </submittedName>
</protein>
<evidence type="ECO:0000313" key="3">
    <source>
        <dbReference type="Proteomes" id="UP000011761"/>
    </source>
</evidence>
<dbReference type="GeneID" id="19113038"/>
<feature type="compositionally biased region" description="Polar residues" evidence="1">
    <location>
        <begin position="110"/>
        <end position="122"/>
    </location>
</feature>